<sequence length="329" mass="37271">MGVPGNQNDQVTTIKLPPFEVAKELVPGGHELDDVDQQKDTIDLLQGILSTPLLDRLHSVLWLVAKQSGDHVDALHVHALKGRTIKITEDPKLHLIWYFDAVFIKPLPNCLLNHEFWIKHLLPPQSTTAGIFALNDVSPLTRQALGFLRSYGLLIRHASDLRFAQEAHILPADINFAKFNSFIAPFRTLDDDSVAPRYQYGQLRLTRLNWACRLATPFIADQQFLWDYQKQFWQTQQFLDRFGPPLLTVFATVSLVLSAMQVALGAWGDDTPKAFSGASWIFSVAWIVATAFLFALLVLRIVVHLFLQLKFAFRMKREKVGAKHTVARP</sequence>
<comment type="caution">
    <text evidence="1">The sequence shown here is derived from an EMBL/GenBank/DDBJ whole genome shotgun (WGS) entry which is preliminary data.</text>
</comment>
<keyword evidence="2" id="KW-1185">Reference proteome</keyword>
<dbReference type="EMBL" id="JAPDRQ010000181">
    <property type="protein sequence ID" value="KAJ9652825.1"/>
    <property type="molecule type" value="Genomic_DNA"/>
</dbReference>
<dbReference type="Proteomes" id="UP001172386">
    <property type="component" value="Unassembled WGS sequence"/>
</dbReference>
<accession>A0ACC2ZYK9</accession>
<gene>
    <name evidence="1" type="ORF">H2198_007955</name>
</gene>
<name>A0ACC2ZYK9_9EURO</name>
<protein>
    <submittedName>
        <fullName evidence="1">Uncharacterized protein</fullName>
    </submittedName>
</protein>
<organism evidence="1 2">
    <name type="scientific">Neophaeococcomyces mojaviensis</name>
    <dbReference type="NCBI Taxonomy" id="3383035"/>
    <lineage>
        <taxon>Eukaryota</taxon>
        <taxon>Fungi</taxon>
        <taxon>Dikarya</taxon>
        <taxon>Ascomycota</taxon>
        <taxon>Pezizomycotina</taxon>
        <taxon>Eurotiomycetes</taxon>
        <taxon>Chaetothyriomycetidae</taxon>
        <taxon>Chaetothyriales</taxon>
        <taxon>Chaetothyriales incertae sedis</taxon>
        <taxon>Neophaeococcomyces</taxon>
    </lineage>
</organism>
<reference evidence="1" key="1">
    <citation type="submission" date="2022-10" db="EMBL/GenBank/DDBJ databases">
        <title>Culturing micro-colonial fungi from biological soil crusts in the Mojave desert and describing Neophaeococcomyces mojavensis, and introducing the new genera and species Taxawa tesnikishii.</title>
        <authorList>
            <person name="Kurbessoian T."/>
            <person name="Stajich J.E."/>
        </authorList>
    </citation>
    <scope>NUCLEOTIDE SEQUENCE</scope>
    <source>
        <strain evidence="1">JES_112</strain>
    </source>
</reference>
<evidence type="ECO:0000313" key="2">
    <source>
        <dbReference type="Proteomes" id="UP001172386"/>
    </source>
</evidence>
<evidence type="ECO:0000313" key="1">
    <source>
        <dbReference type="EMBL" id="KAJ9652825.1"/>
    </source>
</evidence>
<proteinExistence type="predicted"/>